<dbReference type="AlphaFoldDB" id="A0A8H5GU96"/>
<feature type="coiled-coil region" evidence="1">
    <location>
        <begin position="180"/>
        <end position="207"/>
    </location>
</feature>
<feature type="region of interest" description="Disordered" evidence="2">
    <location>
        <begin position="759"/>
        <end position="794"/>
    </location>
</feature>
<evidence type="ECO:0000256" key="2">
    <source>
        <dbReference type="SAM" id="MobiDB-lite"/>
    </source>
</evidence>
<feature type="region of interest" description="Disordered" evidence="2">
    <location>
        <begin position="701"/>
        <end position="737"/>
    </location>
</feature>
<keyword evidence="3" id="KW-0812">Transmembrane</keyword>
<feature type="compositionally biased region" description="Acidic residues" evidence="2">
    <location>
        <begin position="879"/>
        <end position="892"/>
    </location>
</feature>
<evidence type="ECO:0000313" key="5">
    <source>
        <dbReference type="Proteomes" id="UP000559256"/>
    </source>
</evidence>
<dbReference type="Proteomes" id="UP000559256">
    <property type="component" value="Unassembled WGS sequence"/>
</dbReference>
<feature type="compositionally biased region" description="Polar residues" evidence="2">
    <location>
        <begin position="709"/>
        <end position="726"/>
    </location>
</feature>
<feature type="compositionally biased region" description="Polar residues" evidence="2">
    <location>
        <begin position="925"/>
        <end position="936"/>
    </location>
</feature>
<evidence type="ECO:0000256" key="3">
    <source>
        <dbReference type="SAM" id="Phobius"/>
    </source>
</evidence>
<accession>A0A8H5GU96</accession>
<keyword evidence="5" id="KW-1185">Reference proteome</keyword>
<sequence length="1042" mass="114434">MFMSYPTYYIASLMSANTYYICCVFCIRILILFVVIVNFRAINERLLSCPVPVIPPSACLHSILPNQHLVMQGTDSRPMTPETNLANSLDIVTNNIDDLTLALANFSRLSSPEPSSALTCCCGRSDCENTLAWQAKKSRLESRLTLSAEVGQALLQRHEAYVRQHEGYFDNQAANDDDEQDHLDSRVSELLKEKRALERRLTQALVNNEVTEVSSKTLLQELQEARTTISRLSASHAKSVGWETRLSAAMKEKDDMQQERDFESQRARLAESRFAALKERTLKLQADVRRLQDELEEKRQHRLEMSESILQDARSRIESLNTKIGSLAVEENSEITSILESLVDDNEGLKKDNAELQTLLTESRDELHAAQQELEEQRALGHRPSHTSTPLGLQFKHHYSPSMPVALLKDSQPKKGRPVSLERRTSNNFGQRPLTPETYCPLSPTESTAASESKFSTYSQPLSRHPPSPYEIEIQVDELGDEIPPPPPEKTRNHKPLLLLTRSRGVQTHDPLPSPVTLSPIPPQPTLSPHDHRSETSSFSESTASDITILVERVVQLLNRMTQADALTLTNRLKRQHLRGADVGHLSRSTVNNILNEAAGLRNQFRHLLEDEKTITTCNRKDLRGLFKFFRDMFVLMGEMRVTLNDVILDPSIAPRVSELALDPAKAEAAKQRAQKEGTAVAGWMGPISKLFGAPAARANETLDRSGSPAASSATGLVRSTSTKGSTRPPRFVPKLGPALSASATTVNVEFSGAGIGRATTSTSAASPNPTVAGRSVSGNGVASRPPPTLTSKPSMSVMGIFAGAPSQVGSPEPWVKIPRGGTIPGPEQTDSMASSPYRDYRRPNAPDAGTIRANRNHRMSRHVDAVVDLENPPPGGAADEDDVDDDSEEEPDRIGPLLERRLRRRGLSDSSIHSTYLQGEDSIESNLSSPQRTGQGTYGGWGARGSVLQALSRRVQNFRIGVGAGVGGESGDRVRDTSSYHSHERSSGILPTLGNWAAVNAAAVDIEGPESAMVIGSLRDESSIFQRDIHELHRHGSGDFY</sequence>
<dbReference type="EMBL" id="JAACJM010000009">
    <property type="protein sequence ID" value="KAF5371188.1"/>
    <property type="molecule type" value="Genomic_DNA"/>
</dbReference>
<feature type="region of interest" description="Disordered" evidence="2">
    <location>
        <begin position="821"/>
        <end position="902"/>
    </location>
</feature>
<keyword evidence="3" id="KW-1133">Transmembrane helix</keyword>
<keyword evidence="1" id="KW-0175">Coiled coil</keyword>
<protein>
    <submittedName>
        <fullName evidence="4">Uncharacterized protein</fullName>
    </submittedName>
</protein>
<evidence type="ECO:0000313" key="4">
    <source>
        <dbReference type="EMBL" id="KAF5371188.1"/>
    </source>
</evidence>
<evidence type="ECO:0000256" key="1">
    <source>
        <dbReference type="SAM" id="Coils"/>
    </source>
</evidence>
<feature type="transmembrane region" description="Helical" evidence="3">
    <location>
        <begin position="20"/>
        <end position="39"/>
    </location>
</feature>
<name>A0A8H5GU96_9AGAR</name>
<gene>
    <name evidence="4" type="ORF">D9758_004215</name>
</gene>
<feature type="region of interest" description="Disordered" evidence="2">
    <location>
        <begin position="377"/>
        <end position="468"/>
    </location>
</feature>
<dbReference type="OrthoDB" id="4088568at2759"/>
<organism evidence="4 5">
    <name type="scientific">Tetrapyrgos nigripes</name>
    <dbReference type="NCBI Taxonomy" id="182062"/>
    <lineage>
        <taxon>Eukaryota</taxon>
        <taxon>Fungi</taxon>
        <taxon>Dikarya</taxon>
        <taxon>Basidiomycota</taxon>
        <taxon>Agaricomycotina</taxon>
        <taxon>Agaricomycetes</taxon>
        <taxon>Agaricomycetidae</taxon>
        <taxon>Agaricales</taxon>
        <taxon>Marasmiineae</taxon>
        <taxon>Marasmiaceae</taxon>
        <taxon>Tetrapyrgos</taxon>
    </lineage>
</organism>
<feature type="region of interest" description="Disordered" evidence="2">
    <location>
        <begin position="914"/>
        <end position="941"/>
    </location>
</feature>
<proteinExistence type="predicted"/>
<feature type="compositionally biased region" description="Polar residues" evidence="2">
    <location>
        <begin position="444"/>
        <end position="462"/>
    </location>
</feature>
<keyword evidence="3" id="KW-0472">Membrane</keyword>
<comment type="caution">
    <text evidence="4">The sequence shown here is derived from an EMBL/GenBank/DDBJ whole genome shotgun (WGS) entry which is preliminary data.</text>
</comment>
<reference evidence="4 5" key="1">
    <citation type="journal article" date="2020" name="ISME J.">
        <title>Uncovering the hidden diversity of litter-decomposition mechanisms in mushroom-forming fungi.</title>
        <authorList>
            <person name="Floudas D."/>
            <person name="Bentzer J."/>
            <person name="Ahren D."/>
            <person name="Johansson T."/>
            <person name="Persson P."/>
            <person name="Tunlid A."/>
        </authorList>
    </citation>
    <scope>NUCLEOTIDE SEQUENCE [LARGE SCALE GENOMIC DNA]</scope>
    <source>
        <strain evidence="4 5">CBS 291.85</strain>
    </source>
</reference>
<feature type="region of interest" description="Disordered" evidence="2">
    <location>
        <begin position="506"/>
        <end position="542"/>
    </location>
</feature>